<accession>H6L8I7</accession>
<evidence type="ECO:0000256" key="4">
    <source>
        <dbReference type="ARBA" id="ARBA00023136"/>
    </source>
</evidence>
<protein>
    <recommendedName>
        <fullName evidence="6">RDD domain-containing protein</fullName>
    </recommendedName>
</protein>
<keyword evidence="2 5" id="KW-0812">Transmembrane</keyword>
<evidence type="ECO:0000256" key="2">
    <source>
        <dbReference type="ARBA" id="ARBA00022692"/>
    </source>
</evidence>
<dbReference type="eggNOG" id="COG1714">
    <property type="taxonomic scope" value="Bacteria"/>
</dbReference>
<keyword evidence="3 5" id="KW-1133">Transmembrane helix</keyword>
<keyword evidence="8" id="KW-1185">Reference proteome</keyword>
<dbReference type="EMBL" id="CP002831">
    <property type="protein sequence ID" value="AFC26712.1"/>
    <property type="molecule type" value="Genomic_DNA"/>
</dbReference>
<feature type="transmembrane region" description="Helical" evidence="5">
    <location>
        <begin position="58"/>
        <end position="79"/>
    </location>
</feature>
<reference evidence="7 8" key="1">
    <citation type="journal article" date="2012" name="Stand. Genomic Sci.">
        <title>Complete genome sequencing and analysis of Saprospira grandis str. Lewin, a predatory marine bacterium.</title>
        <authorList>
            <person name="Saw J.H."/>
            <person name="Yuryev A."/>
            <person name="Kanbe M."/>
            <person name="Hou S."/>
            <person name="Young A.G."/>
            <person name="Aizawa S."/>
            <person name="Alam M."/>
        </authorList>
    </citation>
    <scope>NUCLEOTIDE SEQUENCE [LARGE SCALE GENOMIC DNA]</scope>
    <source>
        <strain evidence="7 8">Lewin</strain>
    </source>
</reference>
<dbReference type="Proteomes" id="UP000007519">
    <property type="component" value="Chromosome"/>
</dbReference>
<keyword evidence="4 5" id="KW-0472">Membrane</keyword>
<dbReference type="GO" id="GO:0016020">
    <property type="term" value="C:membrane"/>
    <property type="evidence" value="ECO:0007669"/>
    <property type="project" value="UniProtKB-SubCell"/>
</dbReference>
<comment type="subcellular location">
    <subcellularLocation>
        <location evidence="1">Membrane</location>
        <topology evidence="1">Multi-pass membrane protein</topology>
    </subcellularLocation>
</comment>
<dbReference type="STRING" id="984262.SGRA_3997"/>
<proteinExistence type="predicted"/>
<feature type="transmembrane region" description="Helical" evidence="5">
    <location>
        <begin position="129"/>
        <end position="149"/>
    </location>
</feature>
<feature type="domain" description="RDD" evidence="6">
    <location>
        <begin position="7"/>
        <end position="158"/>
    </location>
</feature>
<evidence type="ECO:0000256" key="3">
    <source>
        <dbReference type="ARBA" id="ARBA00022989"/>
    </source>
</evidence>
<evidence type="ECO:0000256" key="1">
    <source>
        <dbReference type="ARBA" id="ARBA00004141"/>
    </source>
</evidence>
<dbReference type="AlphaFoldDB" id="H6L8I7"/>
<dbReference type="KEGG" id="sgn:SGRA_3997"/>
<organism evidence="7 8">
    <name type="scientific">Saprospira grandis (strain Lewin)</name>
    <dbReference type="NCBI Taxonomy" id="984262"/>
    <lineage>
        <taxon>Bacteria</taxon>
        <taxon>Pseudomonadati</taxon>
        <taxon>Bacteroidota</taxon>
        <taxon>Saprospiria</taxon>
        <taxon>Saprospirales</taxon>
        <taxon>Saprospiraceae</taxon>
        <taxon>Saprospira</taxon>
    </lineage>
</organism>
<dbReference type="Pfam" id="PF06271">
    <property type="entry name" value="RDD"/>
    <property type="match status" value="1"/>
</dbReference>
<dbReference type="OrthoDB" id="9830279at2"/>
<gene>
    <name evidence="7" type="ordered locus">SGRA_3997</name>
</gene>
<name>H6L8I7_SAPGL</name>
<evidence type="ECO:0000256" key="5">
    <source>
        <dbReference type="SAM" id="Phobius"/>
    </source>
</evidence>
<evidence type="ECO:0000259" key="6">
    <source>
        <dbReference type="Pfam" id="PF06271"/>
    </source>
</evidence>
<dbReference type="RefSeq" id="WP_015694294.1">
    <property type="nucleotide sequence ID" value="NC_016940.1"/>
</dbReference>
<sequence length="175" mass="20426">MNKKVELTARIMTFAIDSIAIVVFSIVVINILEEIRLRPYMTLGEELQSLLPKEDYWLYWWIIQLALALGYHYVSWSVWSASPSQRLARLKLVNAQEQKLSVLSFLFRLFLKALIINVPLFLFVYDGDFFLFSGLIYVAILIIGSKMIYENPKGQMFHGLLSNSHFVYLPEKKKR</sequence>
<dbReference type="InterPro" id="IPR010432">
    <property type="entry name" value="RDD"/>
</dbReference>
<feature type="transmembrane region" description="Helical" evidence="5">
    <location>
        <begin position="12"/>
        <end position="32"/>
    </location>
</feature>
<evidence type="ECO:0000313" key="8">
    <source>
        <dbReference type="Proteomes" id="UP000007519"/>
    </source>
</evidence>
<feature type="transmembrane region" description="Helical" evidence="5">
    <location>
        <begin position="100"/>
        <end position="123"/>
    </location>
</feature>
<dbReference type="HOGENOM" id="CLU_1617859_0_0_10"/>
<evidence type="ECO:0000313" key="7">
    <source>
        <dbReference type="EMBL" id="AFC26712.1"/>
    </source>
</evidence>